<dbReference type="Proteomes" id="UP000503313">
    <property type="component" value="Chromosome"/>
</dbReference>
<dbReference type="GO" id="GO:0005524">
    <property type="term" value="F:ATP binding"/>
    <property type="evidence" value="ECO:0007669"/>
    <property type="project" value="UniProtKB-KW"/>
</dbReference>
<evidence type="ECO:0000313" key="4">
    <source>
        <dbReference type="Proteomes" id="UP000503313"/>
    </source>
</evidence>
<dbReference type="Pfam" id="PF13173">
    <property type="entry name" value="AAA_14"/>
    <property type="match status" value="1"/>
</dbReference>
<dbReference type="Pfam" id="PF13635">
    <property type="entry name" value="DUF4143"/>
    <property type="match status" value="1"/>
</dbReference>
<dbReference type="SUPFAM" id="SSF52540">
    <property type="entry name" value="P-loop containing nucleoside triphosphate hydrolases"/>
    <property type="match status" value="1"/>
</dbReference>
<feature type="domain" description="AAA" evidence="1">
    <location>
        <begin position="34"/>
        <end position="167"/>
    </location>
</feature>
<keyword evidence="3" id="KW-0547">Nucleotide-binding</keyword>
<dbReference type="EMBL" id="CP053835">
    <property type="protein sequence ID" value="QKF78783.1"/>
    <property type="molecule type" value="Genomic_DNA"/>
</dbReference>
<reference evidence="3 4" key="1">
    <citation type="submission" date="2020-05" db="EMBL/GenBank/DDBJ databases">
        <title>Complete genome sequencing of Campylobacter and Arcobacter type strains.</title>
        <authorList>
            <person name="Miller W.G."/>
            <person name="Yee E."/>
        </authorList>
    </citation>
    <scope>NUCLEOTIDE SEQUENCE [LARGE SCALE GENOMIC DNA]</scope>
    <source>
        <strain evidence="3 4">LMG 25694</strain>
    </source>
</reference>
<dbReference type="InterPro" id="IPR041682">
    <property type="entry name" value="AAA_14"/>
</dbReference>
<dbReference type="PANTHER" id="PTHR33295">
    <property type="entry name" value="ATPASE"/>
    <property type="match status" value="1"/>
</dbReference>
<organism evidence="3 4">
    <name type="scientific">Arcobacter defluvii</name>
    <dbReference type="NCBI Taxonomy" id="873191"/>
    <lineage>
        <taxon>Bacteria</taxon>
        <taxon>Pseudomonadati</taxon>
        <taxon>Campylobacterota</taxon>
        <taxon>Epsilonproteobacteria</taxon>
        <taxon>Campylobacterales</taxon>
        <taxon>Arcobacteraceae</taxon>
        <taxon>Arcobacter</taxon>
    </lineage>
</organism>
<dbReference type="RefSeq" id="WP_129010780.1">
    <property type="nucleotide sequence ID" value="NZ_CP053835.1"/>
</dbReference>
<dbReference type="AlphaFoldDB" id="A0AAE7BHP5"/>
<proteinExistence type="predicted"/>
<accession>A0AAE7BHP5</accession>
<keyword evidence="3" id="KW-0067">ATP-binding</keyword>
<gene>
    <name evidence="3" type="ORF">ADFLV_2813</name>
</gene>
<protein>
    <submittedName>
        <fullName evidence="3">ATP-binding protein (AAA domain)</fullName>
    </submittedName>
</protein>
<dbReference type="InterPro" id="IPR027417">
    <property type="entry name" value="P-loop_NTPase"/>
</dbReference>
<name>A0AAE7BHP5_9BACT</name>
<dbReference type="Gene3D" id="3.40.50.300">
    <property type="entry name" value="P-loop containing nucleotide triphosphate hydrolases"/>
    <property type="match status" value="1"/>
</dbReference>
<dbReference type="InterPro" id="IPR025420">
    <property type="entry name" value="DUF4143"/>
</dbReference>
<keyword evidence="4" id="KW-1185">Reference proteome</keyword>
<sequence>MKKKQLLKQIIRDFHLSENFDVKPRNIQPPIDTKKIITLIGVRRCGKTSIFYHMINQLIEKIEKTKILFLNFEDERFELNSDELDLILQAYMELYPSYKLSECYFFFDEIQNIPNWEKFIRRMYDTISKNIFITGSNSKLLSSEIATSLRGRTLNFEIFPLSFKEYLSFKDIEVDFYSSKSLAFIKNAQESFLKNGSFPEILFLEEIYANKTLQEYFNVLLYKDLAERYNITNTVALKFFLKRIISSSTKQISINKIFNELKSSGIKIGKNTLYEFLEYVQNIYLALTLQKYDNSLINKELGEKKIYSIDIGLNNATEFRFSDDIGKSLENAVFLELKRKEFDIYYYRTSKSECDFLVFDKNTISDVIQVTFDMSDENTKSKEIKGLIEACKNFDLKSGTIITFDSEDELIENGIKIKIIPFYKWSII</sequence>
<evidence type="ECO:0000259" key="2">
    <source>
        <dbReference type="Pfam" id="PF13635"/>
    </source>
</evidence>
<feature type="domain" description="DUF4143" evidence="2">
    <location>
        <begin position="223"/>
        <end position="362"/>
    </location>
</feature>
<evidence type="ECO:0000259" key="1">
    <source>
        <dbReference type="Pfam" id="PF13173"/>
    </source>
</evidence>
<dbReference type="KEGG" id="adz:ADFLV_2813"/>
<dbReference type="PANTHER" id="PTHR33295:SF8">
    <property type="entry name" value="AAA+ ATPASE DOMAIN-CONTAINING PROTEIN"/>
    <property type="match status" value="1"/>
</dbReference>
<evidence type="ECO:0000313" key="3">
    <source>
        <dbReference type="EMBL" id="QKF78783.1"/>
    </source>
</evidence>